<proteinExistence type="predicted"/>
<feature type="region of interest" description="Disordered" evidence="1">
    <location>
        <begin position="238"/>
        <end position="261"/>
    </location>
</feature>
<dbReference type="STRING" id="1122188.SAMN02745674_01348"/>
<dbReference type="PANTHER" id="PTHR37951">
    <property type="entry name" value="CYTOPLASMIC PROTEIN-RELATED"/>
    <property type="match status" value="1"/>
</dbReference>
<dbReference type="NCBIfam" id="TIGR03363">
    <property type="entry name" value="VI_chp_8"/>
    <property type="match status" value="1"/>
</dbReference>
<keyword evidence="4" id="KW-1185">Reference proteome</keyword>
<feature type="domain" description="ImpA N-terminal" evidence="2">
    <location>
        <begin position="9"/>
        <end position="130"/>
    </location>
</feature>
<evidence type="ECO:0000313" key="3">
    <source>
        <dbReference type="EMBL" id="SJZ94116.1"/>
    </source>
</evidence>
<organism evidence="3 4">
    <name type="scientific">Lysobacter spongiicola DSM 21749</name>
    <dbReference type="NCBI Taxonomy" id="1122188"/>
    <lineage>
        <taxon>Bacteria</taxon>
        <taxon>Pseudomonadati</taxon>
        <taxon>Pseudomonadota</taxon>
        <taxon>Gammaproteobacteria</taxon>
        <taxon>Lysobacterales</taxon>
        <taxon>Lysobacteraceae</taxon>
        <taxon>Novilysobacter</taxon>
    </lineage>
</organism>
<dbReference type="RefSeq" id="WP_078757935.1">
    <property type="nucleotide sequence ID" value="NZ_FUXP01000003.1"/>
</dbReference>
<dbReference type="InterPro" id="IPR017740">
    <property type="entry name" value="TssA-like"/>
</dbReference>
<dbReference type="InterPro" id="IPR010657">
    <property type="entry name" value="ImpA_N"/>
</dbReference>
<accession>A0A1T4PS84</accession>
<reference evidence="3 4" key="1">
    <citation type="submission" date="2017-02" db="EMBL/GenBank/DDBJ databases">
        <authorList>
            <person name="Peterson S.W."/>
        </authorList>
    </citation>
    <scope>NUCLEOTIDE SEQUENCE [LARGE SCALE GENOMIC DNA]</scope>
    <source>
        <strain evidence="3 4">DSM 21749</strain>
    </source>
</reference>
<dbReference type="OrthoDB" id="9771118at2"/>
<evidence type="ECO:0000313" key="4">
    <source>
        <dbReference type="Proteomes" id="UP000190061"/>
    </source>
</evidence>
<evidence type="ECO:0000256" key="1">
    <source>
        <dbReference type="SAM" id="MobiDB-lite"/>
    </source>
</evidence>
<dbReference type="AlphaFoldDB" id="A0A1T4PS84"/>
<gene>
    <name evidence="3" type="ORF">SAMN02745674_01348</name>
</gene>
<dbReference type="Proteomes" id="UP000190061">
    <property type="component" value="Unassembled WGS sequence"/>
</dbReference>
<protein>
    <submittedName>
        <fullName evidence="3">Type VI secretion system protein ImpA</fullName>
    </submittedName>
</protein>
<dbReference type="EMBL" id="FUXP01000003">
    <property type="protein sequence ID" value="SJZ94116.1"/>
    <property type="molecule type" value="Genomic_DNA"/>
</dbReference>
<dbReference type="Pfam" id="PF06812">
    <property type="entry name" value="ImpA_N"/>
    <property type="match status" value="1"/>
</dbReference>
<name>A0A1T4PS84_9GAMM</name>
<sequence length="344" mass="37564">MLDLDDLLLPVSQAAPAGEDLSFSTEYDAILEARRADDPSLEQGEWVTDLKTADWALVERQCAALLRQRSKDLRLAGWWAEARARQHGVAGILDGYRLFAALCGTWWDELYPLIEEGDAEQRIGQLDWLVSHSGEWLRRAPLTRAAGGSHGLADFEAASSAVGGSQDTPSPEDLEAARRETPYAFYAELLALLPACAAALEELEQVVDARLGQEGPSFTPLRDQLERVSATARRLGGSAGVPALPAESGAATPLPANPAAPPAPVLAAPPTGEPASRREAIAQLRRVAEFFRRTEPHSPVAYLADKAANWGEMPLHAWLKQVIKDEQTLERMEEMLDLAREREH</sequence>
<dbReference type="PANTHER" id="PTHR37951:SF1">
    <property type="entry name" value="TYPE VI SECRETION SYSTEM COMPONENT TSSA1"/>
    <property type="match status" value="1"/>
</dbReference>
<evidence type="ECO:0000259" key="2">
    <source>
        <dbReference type="Pfam" id="PF06812"/>
    </source>
</evidence>